<evidence type="ECO:0000313" key="7">
    <source>
        <dbReference type="RefSeq" id="XP_027120856.1"/>
    </source>
</evidence>
<keyword evidence="6" id="KW-1185">Reference proteome</keyword>
<keyword evidence="2 5" id="KW-0812">Transmembrane</keyword>
<dbReference type="PANTHER" id="PTHR23291">
    <property type="entry name" value="BAX INHIBITOR-RELATED"/>
    <property type="match status" value="1"/>
</dbReference>
<dbReference type="AlphaFoldDB" id="A0A6P6X1N0"/>
<dbReference type="GeneID" id="113737918"/>
<evidence type="ECO:0000256" key="2">
    <source>
        <dbReference type="ARBA" id="ARBA00022692"/>
    </source>
</evidence>
<reference evidence="7" key="2">
    <citation type="submission" date="2025-08" db="UniProtKB">
        <authorList>
            <consortium name="RefSeq"/>
        </authorList>
    </citation>
    <scope>IDENTIFICATION</scope>
    <source>
        <tissue evidence="7">Leaves</tissue>
    </source>
</reference>
<comment type="subcellular location">
    <subcellularLocation>
        <location evidence="1">Membrane</location>
        <topology evidence="1">Multi-pass membrane protein</topology>
    </subcellularLocation>
</comment>
<feature type="transmembrane region" description="Helical" evidence="5">
    <location>
        <begin position="126"/>
        <end position="148"/>
    </location>
</feature>
<reference evidence="6" key="1">
    <citation type="journal article" date="2025" name="Foods">
        <title>Unveiling the Microbial Signatures of Arabica Coffee Cherries: Insights into Ripeness Specific Diversity, Functional Traits, and Implications for Quality and Safety.</title>
        <authorList>
            <consortium name="RefSeq"/>
            <person name="Tenea G.N."/>
            <person name="Cifuentes V."/>
            <person name="Reyes P."/>
            <person name="Cevallos-Vallejos M."/>
        </authorList>
    </citation>
    <scope>NUCLEOTIDE SEQUENCE [LARGE SCALE GENOMIC DNA]</scope>
</reference>
<keyword evidence="4 5" id="KW-0472">Membrane</keyword>
<evidence type="ECO:0000256" key="3">
    <source>
        <dbReference type="ARBA" id="ARBA00022989"/>
    </source>
</evidence>
<comment type="similarity">
    <text evidence="5">Belongs to the BI1 family.</text>
</comment>
<evidence type="ECO:0000256" key="5">
    <source>
        <dbReference type="RuleBase" id="RU004379"/>
    </source>
</evidence>
<feature type="transmembrane region" description="Helical" evidence="5">
    <location>
        <begin position="100"/>
        <end position="120"/>
    </location>
</feature>
<feature type="transmembrane region" description="Helical" evidence="5">
    <location>
        <begin position="184"/>
        <end position="204"/>
    </location>
</feature>
<protein>
    <submittedName>
        <fullName evidence="7">Protein LIFEGUARD 1-like</fullName>
    </submittedName>
</protein>
<name>A0A6P6X1N0_COFAR</name>
<dbReference type="Proteomes" id="UP001652660">
    <property type="component" value="Chromosome 3e"/>
</dbReference>
<dbReference type="GO" id="GO:0016020">
    <property type="term" value="C:membrane"/>
    <property type="evidence" value="ECO:0007669"/>
    <property type="project" value="UniProtKB-SubCell"/>
</dbReference>
<accession>A0A6P6X1N0</accession>
<feature type="transmembrane region" description="Helical" evidence="5">
    <location>
        <begin position="37"/>
        <end position="57"/>
    </location>
</feature>
<gene>
    <name evidence="7" type="primary">LOC113737918</name>
</gene>
<dbReference type="Pfam" id="PF01027">
    <property type="entry name" value="Bax1-I"/>
    <property type="match status" value="1"/>
</dbReference>
<sequence length="241" mass="26703">MGGFSRKGGDVENANNGQLYPGMMENPQMRWAFIRKVYVLLCMQLLCSFAVGMVMFFNPTIKHFLIANPLGWVFILVACILTLISSLLMSCFGNKHPWNYVLALLFTLSMSFMIGVACAYRRGEIVLQAAALTVLVTAGLTLYTFWAAKRGQDFSFLGPFLLCALLVLIAFSVIRILFPMGRLGSLIAGSAAALVFSGFLIYDTDNLIKRFDYDEYLLAATALYSDIVNLFLAFLSILDGE</sequence>
<dbReference type="OrthoDB" id="7933078at2759"/>
<evidence type="ECO:0000313" key="6">
    <source>
        <dbReference type="Proteomes" id="UP001652660"/>
    </source>
</evidence>
<dbReference type="InterPro" id="IPR006214">
    <property type="entry name" value="Bax_inhibitor_1-related"/>
</dbReference>
<proteinExistence type="inferred from homology"/>
<feature type="transmembrane region" description="Helical" evidence="5">
    <location>
        <begin position="160"/>
        <end position="178"/>
    </location>
</feature>
<keyword evidence="3 5" id="KW-1133">Transmembrane helix</keyword>
<dbReference type="PANTHER" id="PTHR23291:SF121">
    <property type="entry name" value="BI1-LIKE PROTEIN"/>
    <property type="match status" value="1"/>
</dbReference>
<evidence type="ECO:0000256" key="1">
    <source>
        <dbReference type="ARBA" id="ARBA00004141"/>
    </source>
</evidence>
<feature type="transmembrane region" description="Helical" evidence="5">
    <location>
        <begin position="216"/>
        <end position="238"/>
    </location>
</feature>
<dbReference type="RefSeq" id="XP_027120856.1">
    <property type="nucleotide sequence ID" value="XM_027265055.2"/>
</dbReference>
<evidence type="ECO:0000256" key="4">
    <source>
        <dbReference type="ARBA" id="ARBA00023136"/>
    </source>
</evidence>
<feature type="transmembrane region" description="Helical" evidence="5">
    <location>
        <begin position="69"/>
        <end position="88"/>
    </location>
</feature>
<organism evidence="6 7">
    <name type="scientific">Coffea arabica</name>
    <name type="common">Arabian coffee</name>
    <dbReference type="NCBI Taxonomy" id="13443"/>
    <lineage>
        <taxon>Eukaryota</taxon>
        <taxon>Viridiplantae</taxon>
        <taxon>Streptophyta</taxon>
        <taxon>Embryophyta</taxon>
        <taxon>Tracheophyta</taxon>
        <taxon>Spermatophyta</taxon>
        <taxon>Magnoliopsida</taxon>
        <taxon>eudicotyledons</taxon>
        <taxon>Gunneridae</taxon>
        <taxon>Pentapetalae</taxon>
        <taxon>asterids</taxon>
        <taxon>lamiids</taxon>
        <taxon>Gentianales</taxon>
        <taxon>Rubiaceae</taxon>
        <taxon>Ixoroideae</taxon>
        <taxon>Gardenieae complex</taxon>
        <taxon>Bertiereae - Coffeeae clade</taxon>
        <taxon>Coffeeae</taxon>
        <taxon>Coffea</taxon>
    </lineage>
</organism>